<evidence type="ECO:0000313" key="1">
    <source>
        <dbReference type="EMBL" id="ECK5213830.1"/>
    </source>
</evidence>
<organism evidence="1">
    <name type="scientific">Salmonella enterica</name>
    <name type="common">Salmonella choleraesuis</name>
    <dbReference type="NCBI Taxonomy" id="28901"/>
    <lineage>
        <taxon>Bacteria</taxon>
        <taxon>Pseudomonadati</taxon>
        <taxon>Pseudomonadota</taxon>
        <taxon>Gammaproteobacteria</taxon>
        <taxon>Enterobacterales</taxon>
        <taxon>Enterobacteriaceae</taxon>
        <taxon>Salmonella</taxon>
    </lineage>
</organism>
<protein>
    <submittedName>
        <fullName evidence="1">Uncharacterized protein</fullName>
    </submittedName>
</protein>
<dbReference type="AlphaFoldDB" id="A0A5Y5TA27"/>
<reference evidence="1" key="1">
    <citation type="submission" date="2019-08" db="EMBL/GenBank/DDBJ databases">
        <authorList>
            <consortium name="PulseNet: The National Subtyping Network for Foodborne Disease Surveillance"/>
            <person name="Tarr C.L."/>
            <person name="Trees E."/>
            <person name="Katz L.S."/>
            <person name="Carleton-Romer H.A."/>
            <person name="Stroika S."/>
            <person name="Kucerova Z."/>
            <person name="Roache K.F."/>
            <person name="Sabol A.L."/>
            <person name="Besser J."/>
            <person name="Gerner-Smidt P."/>
        </authorList>
    </citation>
    <scope>NUCLEOTIDE SEQUENCE</scope>
    <source>
        <strain evidence="1">PNUSAS086289</strain>
    </source>
</reference>
<sequence length="182" mass="19757">MTVSTWSGMALADIPAEYFDEPFETWTGKLPALVLASTRTVPVSPHGQWRLASASCGGHREDIFPAAVLQLDIRPDMADVVRGIAGSAFTDEYLGYFESLPDAERRSILTDYSRYLGAAGLTCSEENLSLLSQDLYPLDATPANLHRLSSSAIEGELESCRNGLVMFIIGPPDFPFPGVLSQ</sequence>
<proteinExistence type="predicted"/>
<comment type="caution">
    <text evidence="1">The sequence shown here is derived from an EMBL/GenBank/DDBJ whole genome shotgun (WGS) entry which is preliminary data.</text>
</comment>
<accession>A0A5Y5TA27</accession>
<dbReference type="RefSeq" id="WP_410002208.1">
    <property type="nucleotide sequence ID" value="NZ_BIMS01000020.1"/>
</dbReference>
<name>A0A5Y5TA27_SALER</name>
<dbReference type="EMBL" id="AAJCCP010000007">
    <property type="protein sequence ID" value="ECK5213830.1"/>
    <property type="molecule type" value="Genomic_DNA"/>
</dbReference>
<gene>
    <name evidence="1" type="ORF">FRL26_09050</name>
</gene>